<dbReference type="EMBL" id="JAAGWG010000012">
    <property type="protein sequence ID" value="NEK86058.1"/>
    <property type="molecule type" value="Genomic_DNA"/>
</dbReference>
<evidence type="ECO:0008006" key="3">
    <source>
        <dbReference type="Google" id="ProtNLM"/>
    </source>
</evidence>
<dbReference type="Proteomes" id="UP000479241">
    <property type="component" value="Unassembled WGS sequence"/>
</dbReference>
<sequence length="243" mass="26278">MRVPRMTGEIERRLLVNYRVDPAALRPLLPERFRPQLVEGAAVAGICLIRLGDLRPRWTPAPLTGLGLTTENAAHRIAVEWDGPAGVESGVYIPRRDTDSRLTVLLGGRAFPGVHSRARFTVAESDDRLRVAFRSDDGRAAVDVAVAVEPRLEGSSLFPDVAAASRFFEQGTVGWSPAHRAGQVEGVRLDTTAWRVDPGRVLSASSSFFDDTDVFPAGSAQLDCALVMRKVPVDWSALPAAAA</sequence>
<proteinExistence type="predicted"/>
<protein>
    <recommendedName>
        <fullName evidence="3">DUF2071 domain-containing protein</fullName>
    </recommendedName>
</protein>
<dbReference type="AlphaFoldDB" id="A0A6L9W248"/>
<dbReference type="Gene3D" id="2.40.400.10">
    <property type="entry name" value="Acetoacetate decarboxylase-like"/>
    <property type="match status" value="1"/>
</dbReference>
<organism evidence="1 2">
    <name type="scientific">Blastococcus saxobsidens</name>
    <dbReference type="NCBI Taxonomy" id="138336"/>
    <lineage>
        <taxon>Bacteria</taxon>
        <taxon>Bacillati</taxon>
        <taxon>Actinomycetota</taxon>
        <taxon>Actinomycetes</taxon>
        <taxon>Geodermatophilales</taxon>
        <taxon>Geodermatophilaceae</taxon>
        <taxon>Blastococcus</taxon>
    </lineage>
</organism>
<dbReference type="InterPro" id="IPR023375">
    <property type="entry name" value="ADC_dom_sf"/>
</dbReference>
<accession>A0A6L9W248</accession>
<comment type="caution">
    <text evidence="1">The sequence shown here is derived from an EMBL/GenBank/DDBJ whole genome shotgun (WGS) entry which is preliminary data.</text>
</comment>
<reference evidence="1 2" key="1">
    <citation type="submission" date="2019-12" db="EMBL/GenBank/DDBJ databases">
        <title>the WGS of Blastococcus saxobsidens 67B17.</title>
        <authorList>
            <person name="Jiang Z."/>
        </authorList>
    </citation>
    <scope>NUCLEOTIDE SEQUENCE [LARGE SCALE GENOMIC DNA]</scope>
    <source>
        <strain evidence="1 2">67B17</strain>
    </source>
</reference>
<name>A0A6L9W248_9ACTN</name>
<dbReference type="Pfam" id="PF09844">
    <property type="entry name" value="DUF2071"/>
    <property type="match status" value="1"/>
</dbReference>
<dbReference type="RefSeq" id="WP_163204671.1">
    <property type="nucleotide sequence ID" value="NZ_JAAGWG010000012.1"/>
</dbReference>
<evidence type="ECO:0000313" key="2">
    <source>
        <dbReference type="Proteomes" id="UP000479241"/>
    </source>
</evidence>
<gene>
    <name evidence="1" type="ORF">GCU60_09845</name>
</gene>
<dbReference type="InterPro" id="IPR018644">
    <property type="entry name" value="DUF2071"/>
</dbReference>
<dbReference type="SUPFAM" id="SSF160104">
    <property type="entry name" value="Acetoacetate decarboxylase-like"/>
    <property type="match status" value="1"/>
</dbReference>
<evidence type="ECO:0000313" key="1">
    <source>
        <dbReference type="EMBL" id="NEK86058.1"/>
    </source>
</evidence>